<dbReference type="Proteomes" id="UP000251213">
    <property type="component" value="Unassembled WGS sequence"/>
</dbReference>
<sequence>MSNLQKLQAKFNHEMDQISDDRSSLLTNRLFSLLLFSIKPLSLQEMADKLEVSKAAVSVRIRELEKAGMCIKTSKISDRRDYYQIAHDYSFFLMGGFLEKMNRFLKGMEELLQEWPDESEISEEQIDVSHIAKQRVMEFKLFSDILLQRLQGFDEEWEEKRKEIGRHPFRDV</sequence>
<keyword evidence="1" id="KW-0805">Transcription regulation</keyword>
<organism evidence="5 6">
    <name type="scientific">Thermoflavimicrobium daqui</name>
    <dbReference type="NCBI Taxonomy" id="2137476"/>
    <lineage>
        <taxon>Bacteria</taxon>
        <taxon>Bacillati</taxon>
        <taxon>Bacillota</taxon>
        <taxon>Bacilli</taxon>
        <taxon>Bacillales</taxon>
        <taxon>Thermoactinomycetaceae</taxon>
        <taxon>Thermoflavimicrobium</taxon>
    </lineage>
</organism>
<dbReference type="GO" id="GO:0003677">
    <property type="term" value="F:DNA binding"/>
    <property type="evidence" value="ECO:0007669"/>
    <property type="project" value="UniProtKB-KW"/>
</dbReference>
<keyword evidence="3" id="KW-0804">Transcription</keyword>
<reference evidence="5 6" key="2">
    <citation type="submission" date="2018-06" db="EMBL/GenBank/DDBJ databases">
        <authorList>
            <person name="Zhirakovskaya E."/>
        </authorList>
    </citation>
    <scope>NUCLEOTIDE SEQUENCE [LARGE SCALE GENOMIC DNA]</scope>
    <source>
        <strain evidence="5 6">FBKL4.011</strain>
    </source>
</reference>
<evidence type="ECO:0000313" key="5">
    <source>
        <dbReference type="EMBL" id="RAL26275.1"/>
    </source>
</evidence>
<dbReference type="Gene3D" id="1.10.10.10">
    <property type="entry name" value="Winged helix-like DNA-binding domain superfamily/Winged helix DNA-binding domain"/>
    <property type="match status" value="1"/>
</dbReference>
<accession>A0A364K7J6</accession>
<evidence type="ECO:0000256" key="1">
    <source>
        <dbReference type="ARBA" id="ARBA00023015"/>
    </source>
</evidence>
<dbReference type="InterPro" id="IPR052362">
    <property type="entry name" value="HTH-GbsR_regulator"/>
</dbReference>
<evidence type="ECO:0000256" key="3">
    <source>
        <dbReference type="ARBA" id="ARBA00023163"/>
    </source>
</evidence>
<dbReference type="SUPFAM" id="SSF46785">
    <property type="entry name" value="Winged helix' DNA-binding domain"/>
    <property type="match status" value="1"/>
</dbReference>
<evidence type="ECO:0000256" key="2">
    <source>
        <dbReference type="ARBA" id="ARBA00023125"/>
    </source>
</evidence>
<dbReference type="AlphaFoldDB" id="A0A364K7J6"/>
<dbReference type="OrthoDB" id="2611006at2"/>
<dbReference type="InterPro" id="IPR036390">
    <property type="entry name" value="WH_DNA-bd_sf"/>
</dbReference>
<keyword evidence="6" id="KW-1185">Reference proteome</keyword>
<dbReference type="InterPro" id="IPR036388">
    <property type="entry name" value="WH-like_DNA-bd_sf"/>
</dbReference>
<gene>
    <name evidence="5" type="ORF">DL897_04580</name>
</gene>
<dbReference type="RefSeq" id="WP_113657960.1">
    <property type="nucleotide sequence ID" value="NZ_KZ845664.1"/>
</dbReference>
<dbReference type="GO" id="GO:0003700">
    <property type="term" value="F:DNA-binding transcription factor activity"/>
    <property type="evidence" value="ECO:0007669"/>
    <property type="project" value="InterPro"/>
</dbReference>
<proteinExistence type="predicted"/>
<evidence type="ECO:0000313" key="6">
    <source>
        <dbReference type="Proteomes" id="UP000251213"/>
    </source>
</evidence>
<evidence type="ECO:0000259" key="4">
    <source>
        <dbReference type="Pfam" id="PF01047"/>
    </source>
</evidence>
<protein>
    <recommendedName>
        <fullName evidence="4">HTH marR-type domain-containing protein</fullName>
    </recommendedName>
</protein>
<dbReference type="Pfam" id="PF01047">
    <property type="entry name" value="MarR"/>
    <property type="match status" value="1"/>
</dbReference>
<dbReference type="CDD" id="cd00090">
    <property type="entry name" value="HTH_ARSR"/>
    <property type="match status" value="1"/>
</dbReference>
<dbReference type="EMBL" id="QJKK01000002">
    <property type="protein sequence ID" value="RAL26275.1"/>
    <property type="molecule type" value="Genomic_DNA"/>
</dbReference>
<feature type="domain" description="HTH marR-type" evidence="4">
    <location>
        <begin position="37"/>
        <end position="80"/>
    </location>
</feature>
<dbReference type="InterPro" id="IPR000835">
    <property type="entry name" value="HTH_MarR-typ"/>
</dbReference>
<dbReference type="InterPro" id="IPR011991">
    <property type="entry name" value="ArsR-like_HTH"/>
</dbReference>
<comment type="caution">
    <text evidence="5">The sequence shown here is derived from an EMBL/GenBank/DDBJ whole genome shotgun (WGS) entry which is preliminary data.</text>
</comment>
<dbReference type="PANTHER" id="PTHR38465:SF1">
    <property type="entry name" value="HTH-TYPE TRANSCRIPTIONAL REGULATOR MJ1563-RELATED"/>
    <property type="match status" value="1"/>
</dbReference>
<dbReference type="PANTHER" id="PTHR38465">
    <property type="entry name" value="HTH-TYPE TRANSCRIPTIONAL REGULATOR MJ1563-RELATED"/>
    <property type="match status" value="1"/>
</dbReference>
<keyword evidence="2" id="KW-0238">DNA-binding</keyword>
<name>A0A364K7J6_9BACL</name>
<reference evidence="5 6" key="1">
    <citation type="submission" date="2018-06" db="EMBL/GenBank/DDBJ databases">
        <title>Thermoflavimicrobium daqus sp. nov., a thermophilic microbe isolated from Moutai-flavour Daqu.</title>
        <authorList>
            <person name="Wang X."/>
            <person name="Zhou H."/>
        </authorList>
    </citation>
    <scope>NUCLEOTIDE SEQUENCE [LARGE SCALE GENOMIC DNA]</scope>
    <source>
        <strain evidence="5 6">FBKL4.011</strain>
    </source>
</reference>